<proteinExistence type="predicted"/>
<accession>A0A9W7ZSM7</accession>
<dbReference type="InterPro" id="IPR044926">
    <property type="entry name" value="RGS_subdomain_2"/>
</dbReference>
<sequence length="1223" mass="134235">MAFNIPPLKPSPGVLNDDDDDDDSSQTHQASVPSARTVAPLTALGLYCTAIIISTVYTQLRKHSTTPSSRKSTITTAASALQALGNIMVSISAVLQVTELPPPPSSTKHFFPCFLTLWLMYLGLTLWLAGYGYRAIIQFFDISRRLLVRHQHSNNPNNYPAASATSRRSLLPWPRDIMPPSLLKKRSTSSIVPMQQSTAAGISATEFSPNNKATAADTIVPLSSKSMHHYHHRADCSANEGFKEEDRGEESSKALNPEFLCFSTTTSTGPLPPSFANNRDNNGLDEIIEIYTQRNSHSHQSNRLKNSIGPSLSPCSVASTVTTAGPSPQSSTHRHNSHSNACNSHNSENNGHHRCNDTSHFVLHKIIILALIVGCGIVCPLVIHITNPQLFGLNPMVYSTHHLRQSNNSDGGGNVSWQFIPILVVFLAAGLGILLLASIIAHIKPRSPQPSQRPEYTASIKFFCIEALVCSLIMIISGALYIIWSQTPSLVTSTRISPLFWFFLVMPVSHGLILFSFFFFNNNSSSISILKSRPGRQSNCCSLMTAGPGVVSVELSNLSKSLDRDVTEREKDQDEKTVLNSTTATSTDTATTTSSNTKHKNNKYTQSSRIDSCAFKIFGSANKPSNVSSCNRDSNSSVSALIPSATNTAVVTKTTAAQANDSHDQDNNNDMDSDNCQQKQQRALSTTSFSDSMASLDSYLPSSSSTEEIIDIHIDSNRSSQVVSIDYSDNESHRRSSFSSTISNHSSRKLTTTNTNQQQQHREVFYSLLQDPVQYTEFKSFATKSYCSELTTFVDDYQYIKSELIKLVEEKGLEALPKRDKHSSQSQSVAPSAELCYSPSSKSTTHRQNTLRPTRSTTNCLKTAFYNNFDKPDSPTTATASTQNIGSLSLASIHFNNNINGSSTSFISNKSGNLEKRNRANTTAASTLSLATASSRANSTTTTTTNNSLFRKISRHRIFSISKKSHPQPTDSQKHHLHYPSSALLPRYYQELSNASIISEPSPSGGSGSLGMSKESWSGKDKTLNINPSSSNNTPSQQRTDQLSTSYYSSKSMVSLNPTSIFNHNPTTKTIISTAKISNRSNNNNNNNSHDHILTLGYNYHPKTTPIHIGFLKTLVTILDNHNTTTTTITTTSISQTYKVPPSIAKLMFKFISNYILPDSNFAVNITFGSIKYPKQCLESGIADWNMLDSACSEILNLLYLNVYPRFLKEHNNTTNGSYGEIK</sequence>
<feature type="compositionally biased region" description="Polar residues" evidence="1">
    <location>
        <begin position="319"/>
        <end position="331"/>
    </location>
</feature>
<feature type="region of interest" description="Disordered" evidence="1">
    <location>
        <begin position="727"/>
        <end position="758"/>
    </location>
</feature>
<name>A0A9W7ZSM7_9FUNG</name>
<gene>
    <name evidence="3" type="ORF">H4219_005877</name>
</gene>
<feature type="region of interest" description="Disordered" evidence="1">
    <location>
        <begin position="929"/>
        <end position="949"/>
    </location>
</feature>
<feature type="region of interest" description="Disordered" evidence="1">
    <location>
        <begin position="564"/>
        <end position="603"/>
    </location>
</feature>
<feature type="region of interest" description="Disordered" evidence="1">
    <location>
        <begin position="1"/>
        <end position="33"/>
    </location>
</feature>
<comment type="caution">
    <text evidence="3">The sequence shown here is derived from an EMBL/GenBank/DDBJ whole genome shotgun (WGS) entry which is preliminary data.</text>
</comment>
<keyword evidence="2" id="KW-0812">Transmembrane</keyword>
<feature type="compositionally biased region" description="Low complexity" evidence="1">
    <location>
        <begin position="338"/>
        <end position="348"/>
    </location>
</feature>
<feature type="region of interest" description="Disordered" evidence="1">
    <location>
        <begin position="319"/>
        <end position="348"/>
    </location>
</feature>
<organism evidence="3 4">
    <name type="scientific">Mycoemilia scoparia</name>
    <dbReference type="NCBI Taxonomy" id="417184"/>
    <lineage>
        <taxon>Eukaryota</taxon>
        <taxon>Fungi</taxon>
        <taxon>Fungi incertae sedis</taxon>
        <taxon>Zoopagomycota</taxon>
        <taxon>Kickxellomycotina</taxon>
        <taxon>Kickxellomycetes</taxon>
        <taxon>Kickxellales</taxon>
        <taxon>Kickxellaceae</taxon>
        <taxon>Mycoemilia</taxon>
    </lineage>
</organism>
<dbReference type="Proteomes" id="UP001150538">
    <property type="component" value="Unassembled WGS sequence"/>
</dbReference>
<feature type="compositionally biased region" description="Polar residues" evidence="1">
    <location>
        <begin position="838"/>
        <end position="854"/>
    </location>
</feature>
<feature type="compositionally biased region" description="Low complexity" evidence="1">
    <location>
        <begin position="578"/>
        <end position="596"/>
    </location>
</feature>
<feature type="compositionally biased region" description="Low complexity" evidence="1">
    <location>
        <begin position="997"/>
        <end position="1016"/>
    </location>
</feature>
<dbReference type="OrthoDB" id="196547at2759"/>
<evidence type="ECO:0000256" key="1">
    <source>
        <dbReference type="SAM" id="MobiDB-lite"/>
    </source>
</evidence>
<feature type="transmembrane region" description="Helical" evidence="2">
    <location>
        <begin position="115"/>
        <end position="136"/>
    </location>
</feature>
<reference evidence="3" key="1">
    <citation type="submission" date="2022-07" db="EMBL/GenBank/DDBJ databases">
        <title>Phylogenomic reconstructions and comparative analyses of Kickxellomycotina fungi.</title>
        <authorList>
            <person name="Reynolds N.K."/>
            <person name="Stajich J.E."/>
            <person name="Barry K."/>
            <person name="Grigoriev I.V."/>
            <person name="Crous P."/>
            <person name="Smith M.E."/>
        </authorList>
    </citation>
    <scope>NUCLEOTIDE SEQUENCE</scope>
    <source>
        <strain evidence="3">NBRC 100468</strain>
    </source>
</reference>
<feature type="compositionally biased region" description="Low complexity" evidence="1">
    <location>
        <begin position="1025"/>
        <end position="1036"/>
    </location>
</feature>
<dbReference type="InterPro" id="IPR036305">
    <property type="entry name" value="RGS_sf"/>
</dbReference>
<feature type="transmembrane region" description="Helical" evidence="2">
    <location>
        <begin position="419"/>
        <end position="441"/>
    </location>
</feature>
<evidence type="ECO:0000313" key="4">
    <source>
        <dbReference type="Proteomes" id="UP001150538"/>
    </source>
</evidence>
<feature type="transmembrane region" description="Helical" evidence="2">
    <location>
        <begin position="366"/>
        <end position="386"/>
    </location>
</feature>
<feature type="transmembrane region" description="Helical" evidence="2">
    <location>
        <begin position="38"/>
        <end position="60"/>
    </location>
</feature>
<evidence type="ECO:0000256" key="2">
    <source>
        <dbReference type="SAM" id="Phobius"/>
    </source>
</evidence>
<feature type="compositionally biased region" description="Low complexity" evidence="1">
    <location>
        <begin position="737"/>
        <end position="758"/>
    </location>
</feature>
<keyword evidence="2" id="KW-0472">Membrane</keyword>
<feature type="compositionally biased region" description="Polar residues" evidence="1">
    <location>
        <begin position="676"/>
        <end position="690"/>
    </location>
</feature>
<dbReference type="Gene3D" id="1.10.167.10">
    <property type="entry name" value="Regulator of G-protein Signalling 4, domain 2"/>
    <property type="match status" value="2"/>
</dbReference>
<feature type="region of interest" description="Disordered" evidence="1">
    <location>
        <begin position="658"/>
        <end position="690"/>
    </location>
</feature>
<feature type="compositionally biased region" description="Basic and acidic residues" evidence="1">
    <location>
        <begin position="564"/>
        <end position="577"/>
    </location>
</feature>
<feature type="transmembrane region" description="Helical" evidence="2">
    <location>
        <begin position="462"/>
        <end position="484"/>
    </location>
</feature>
<feature type="region of interest" description="Disordered" evidence="1">
    <location>
        <begin position="997"/>
        <end position="1044"/>
    </location>
</feature>
<dbReference type="AlphaFoldDB" id="A0A9W7ZSM7"/>
<keyword evidence="2" id="KW-1133">Transmembrane helix</keyword>
<dbReference type="SUPFAM" id="SSF48097">
    <property type="entry name" value="Regulator of G-protein signaling, RGS"/>
    <property type="match status" value="1"/>
</dbReference>
<feature type="transmembrane region" description="Helical" evidence="2">
    <location>
        <begin position="499"/>
        <end position="520"/>
    </location>
</feature>
<feature type="transmembrane region" description="Helical" evidence="2">
    <location>
        <begin position="72"/>
        <end position="95"/>
    </location>
</feature>
<keyword evidence="4" id="KW-1185">Reference proteome</keyword>
<dbReference type="EMBL" id="JANBPU010000427">
    <property type="protein sequence ID" value="KAJ1911629.1"/>
    <property type="molecule type" value="Genomic_DNA"/>
</dbReference>
<evidence type="ECO:0000313" key="3">
    <source>
        <dbReference type="EMBL" id="KAJ1911629.1"/>
    </source>
</evidence>
<evidence type="ECO:0008006" key="5">
    <source>
        <dbReference type="Google" id="ProtNLM"/>
    </source>
</evidence>
<feature type="region of interest" description="Disordered" evidence="1">
    <location>
        <begin position="816"/>
        <end position="854"/>
    </location>
</feature>
<protein>
    <recommendedName>
        <fullName evidence="5">RGS domain-containing protein</fullName>
    </recommendedName>
</protein>